<evidence type="ECO:0000313" key="4">
    <source>
        <dbReference type="Proteomes" id="UP001239462"/>
    </source>
</evidence>
<dbReference type="EMBL" id="JASZZN010000002">
    <property type="protein sequence ID" value="MDM4014283.1"/>
    <property type="molecule type" value="Genomic_DNA"/>
</dbReference>
<keyword evidence="1" id="KW-0175">Coiled coil</keyword>
<dbReference type="RefSeq" id="WP_149497271.1">
    <property type="nucleotide sequence ID" value="NZ_JASZZN010000002.1"/>
</dbReference>
<organism evidence="3 4">
    <name type="scientific">Roseiconus lacunae</name>
    <dbReference type="NCBI Taxonomy" id="2605694"/>
    <lineage>
        <taxon>Bacteria</taxon>
        <taxon>Pseudomonadati</taxon>
        <taxon>Planctomycetota</taxon>
        <taxon>Planctomycetia</taxon>
        <taxon>Pirellulales</taxon>
        <taxon>Pirellulaceae</taxon>
        <taxon>Roseiconus</taxon>
    </lineage>
</organism>
<sequence length="185" mass="21157">MSTSDVRNIEALEQFRQGILKLADDWDKTLQEIRISVHRAQRYYTDDVPRYWRRQVELAEQELTESKDELQRKQSAARASDRVSALEAQKRVARAKQRLEFCRQRQRNAKSLSIEISHQCDEMLGPLADMTDHSENQLPAAAAKLQTMLEALHRYSDASAIPRLDTAAPEPDAPASKPNDQDPTT</sequence>
<feature type="region of interest" description="Disordered" evidence="2">
    <location>
        <begin position="160"/>
        <end position="185"/>
    </location>
</feature>
<accession>A0ABT7PCS3</accession>
<evidence type="ECO:0000256" key="2">
    <source>
        <dbReference type="SAM" id="MobiDB-lite"/>
    </source>
</evidence>
<evidence type="ECO:0000256" key="1">
    <source>
        <dbReference type="SAM" id="Coils"/>
    </source>
</evidence>
<evidence type="ECO:0000313" key="3">
    <source>
        <dbReference type="EMBL" id="MDM4014283.1"/>
    </source>
</evidence>
<dbReference type="Proteomes" id="UP001239462">
    <property type="component" value="Unassembled WGS sequence"/>
</dbReference>
<protein>
    <submittedName>
        <fullName evidence="3">Uncharacterized protein</fullName>
    </submittedName>
</protein>
<proteinExistence type="predicted"/>
<comment type="caution">
    <text evidence="3">The sequence shown here is derived from an EMBL/GenBank/DDBJ whole genome shotgun (WGS) entry which is preliminary data.</text>
</comment>
<gene>
    <name evidence="3" type="ORF">QTN89_02495</name>
</gene>
<keyword evidence="4" id="KW-1185">Reference proteome</keyword>
<feature type="coiled-coil region" evidence="1">
    <location>
        <begin position="53"/>
        <end position="105"/>
    </location>
</feature>
<reference evidence="3 4" key="1">
    <citation type="submission" date="2023-06" db="EMBL/GenBank/DDBJ databases">
        <title>Roseiconus lacunae JC819 isolated from Gulf of Mannar region, Tamil Nadu.</title>
        <authorList>
            <person name="Pk S."/>
            <person name="Ch S."/>
            <person name="Ch V.R."/>
        </authorList>
    </citation>
    <scope>NUCLEOTIDE SEQUENCE [LARGE SCALE GENOMIC DNA]</scope>
    <source>
        <strain evidence="3 4">JC819</strain>
    </source>
</reference>
<name>A0ABT7PCS3_9BACT</name>